<name>A0A383TK77_9LACT</name>
<keyword evidence="1" id="KW-0812">Transmembrane</keyword>
<dbReference type="OrthoDB" id="16428at186828"/>
<keyword evidence="1" id="KW-1133">Transmembrane helix</keyword>
<dbReference type="RefSeq" id="WP_119094074.1">
    <property type="nucleotide sequence ID" value="NZ_UNRR01000043.1"/>
</dbReference>
<keyword evidence="1" id="KW-0472">Membrane</keyword>
<feature type="transmembrane region" description="Helical" evidence="1">
    <location>
        <begin position="44"/>
        <end position="63"/>
    </location>
</feature>
<evidence type="ECO:0000313" key="2">
    <source>
        <dbReference type="EMBL" id="SYZ80064.1"/>
    </source>
</evidence>
<feature type="transmembrane region" description="Helical" evidence="1">
    <location>
        <begin position="12"/>
        <end position="32"/>
    </location>
</feature>
<protein>
    <submittedName>
        <fullName evidence="2">Uncharacterized protein</fullName>
    </submittedName>
</protein>
<accession>A0A383TK77</accession>
<gene>
    <name evidence="2" type="ORF">TART1_2940</name>
</gene>
<sequence>MKNELSKKETKHLWIFFATTILWTWIVGMIPVMLGINNTTMGDYLFVFTASIAPSCVGIIMVLKTYTKEARRDYFERFIPTWHGAWFVLFYLPLFILLMTGALSLSLGEYPDFQTLKGFMQNPLSELSFIFFVQ</sequence>
<feature type="transmembrane region" description="Helical" evidence="1">
    <location>
        <begin position="84"/>
        <end position="107"/>
    </location>
</feature>
<dbReference type="AlphaFoldDB" id="A0A383TK77"/>
<reference evidence="3" key="1">
    <citation type="submission" date="2018-05" db="EMBL/GenBank/DDBJ databases">
        <authorList>
            <person name="Strepis N."/>
        </authorList>
    </citation>
    <scope>NUCLEOTIDE SEQUENCE [LARGE SCALE GENOMIC DNA]</scope>
</reference>
<dbReference type="Proteomes" id="UP000262072">
    <property type="component" value="Unassembled WGS sequence"/>
</dbReference>
<proteinExistence type="predicted"/>
<dbReference type="EMBL" id="UNRR01000043">
    <property type="protein sequence ID" value="SYZ80064.1"/>
    <property type="molecule type" value="Genomic_DNA"/>
</dbReference>
<evidence type="ECO:0000256" key="1">
    <source>
        <dbReference type="SAM" id="Phobius"/>
    </source>
</evidence>
<evidence type="ECO:0000313" key="3">
    <source>
        <dbReference type="Proteomes" id="UP000262072"/>
    </source>
</evidence>
<organism evidence="2 3">
    <name type="scientific">Trichococcus shcherbakoviae</name>
    <dbReference type="NCBI Taxonomy" id="2094020"/>
    <lineage>
        <taxon>Bacteria</taxon>
        <taxon>Bacillati</taxon>
        <taxon>Bacillota</taxon>
        <taxon>Bacilli</taxon>
        <taxon>Lactobacillales</taxon>
        <taxon>Carnobacteriaceae</taxon>
        <taxon>Trichococcus</taxon>
    </lineage>
</organism>